<dbReference type="GO" id="GO:0005524">
    <property type="term" value="F:ATP binding"/>
    <property type="evidence" value="ECO:0007669"/>
    <property type="project" value="UniProtKB-UniRule"/>
</dbReference>
<keyword evidence="7 19" id="KW-0812">Transmembrane</keyword>
<dbReference type="EC" id="2.7.11.1" evidence="2"/>
<dbReference type="InterPro" id="IPR011009">
    <property type="entry name" value="Kinase-like_dom_sf"/>
</dbReference>
<evidence type="ECO:0000256" key="14">
    <source>
        <dbReference type="ARBA" id="ARBA00023136"/>
    </source>
</evidence>
<dbReference type="GO" id="GO:0016020">
    <property type="term" value="C:membrane"/>
    <property type="evidence" value="ECO:0007669"/>
    <property type="project" value="UniProtKB-SubCell"/>
</dbReference>
<evidence type="ECO:0000313" key="23">
    <source>
        <dbReference type="Proteomes" id="UP001163823"/>
    </source>
</evidence>
<evidence type="ECO:0000256" key="4">
    <source>
        <dbReference type="ARBA" id="ARBA00022553"/>
    </source>
</evidence>
<evidence type="ECO:0000256" key="16">
    <source>
        <dbReference type="ARBA" id="ARBA00047899"/>
    </source>
</evidence>
<evidence type="ECO:0000256" key="12">
    <source>
        <dbReference type="ARBA" id="ARBA00022840"/>
    </source>
</evidence>
<keyword evidence="5" id="KW-0433">Leucine-rich repeat</keyword>
<evidence type="ECO:0000256" key="2">
    <source>
        <dbReference type="ARBA" id="ARBA00012513"/>
    </source>
</evidence>
<organism evidence="22 23">
    <name type="scientific">Quillaja saponaria</name>
    <name type="common">Soap bark tree</name>
    <dbReference type="NCBI Taxonomy" id="32244"/>
    <lineage>
        <taxon>Eukaryota</taxon>
        <taxon>Viridiplantae</taxon>
        <taxon>Streptophyta</taxon>
        <taxon>Embryophyta</taxon>
        <taxon>Tracheophyta</taxon>
        <taxon>Spermatophyta</taxon>
        <taxon>Magnoliopsida</taxon>
        <taxon>eudicotyledons</taxon>
        <taxon>Gunneridae</taxon>
        <taxon>Pentapetalae</taxon>
        <taxon>rosids</taxon>
        <taxon>fabids</taxon>
        <taxon>Fabales</taxon>
        <taxon>Quillajaceae</taxon>
        <taxon>Quillaja</taxon>
    </lineage>
</organism>
<evidence type="ECO:0000256" key="15">
    <source>
        <dbReference type="ARBA" id="ARBA00023170"/>
    </source>
</evidence>
<dbReference type="Gene3D" id="3.80.10.10">
    <property type="entry name" value="Ribonuclease Inhibitor"/>
    <property type="match status" value="1"/>
</dbReference>
<proteinExistence type="predicted"/>
<keyword evidence="3" id="KW-0723">Serine/threonine-protein kinase</keyword>
<gene>
    <name evidence="22" type="ORF">O6P43_018245</name>
</gene>
<dbReference type="Gene3D" id="1.10.510.10">
    <property type="entry name" value="Transferase(Phosphotransferase) domain 1"/>
    <property type="match status" value="1"/>
</dbReference>
<reference evidence="22" key="1">
    <citation type="journal article" date="2023" name="Science">
        <title>Elucidation of the pathway for biosynthesis of saponin adjuvants from the soapbark tree.</title>
        <authorList>
            <person name="Reed J."/>
            <person name="Orme A."/>
            <person name="El-Demerdash A."/>
            <person name="Owen C."/>
            <person name="Martin L.B.B."/>
            <person name="Misra R.C."/>
            <person name="Kikuchi S."/>
            <person name="Rejzek M."/>
            <person name="Martin A.C."/>
            <person name="Harkess A."/>
            <person name="Leebens-Mack J."/>
            <person name="Louveau T."/>
            <person name="Stephenson M.J."/>
            <person name="Osbourn A."/>
        </authorList>
    </citation>
    <scope>NUCLEOTIDE SEQUENCE</scope>
    <source>
        <strain evidence="22">S10</strain>
    </source>
</reference>
<evidence type="ECO:0000256" key="1">
    <source>
        <dbReference type="ARBA" id="ARBA00004167"/>
    </source>
</evidence>
<evidence type="ECO:0000256" key="5">
    <source>
        <dbReference type="ARBA" id="ARBA00022614"/>
    </source>
</evidence>
<dbReference type="CDD" id="cd14066">
    <property type="entry name" value="STKc_IRAK"/>
    <property type="match status" value="1"/>
</dbReference>
<dbReference type="InterPro" id="IPR000719">
    <property type="entry name" value="Prot_kinase_dom"/>
</dbReference>
<feature type="domain" description="Protein kinase" evidence="21">
    <location>
        <begin position="573"/>
        <end position="847"/>
    </location>
</feature>
<dbReference type="InterPro" id="IPR017441">
    <property type="entry name" value="Protein_kinase_ATP_BS"/>
</dbReference>
<evidence type="ECO:0000256" key="11">
    <source>
        <dbReference type="ARBA" id="ARBA00022777"/>
    </source>
</evidence>
<dbReference type="PROSITE" id="PS00107">
    <property type="entry name" value="PROTEIN_KINASE_ATP"/>
    <property type="match status" value="1"/>
</dbReference>
<comment type="catalytic activity">
    <reaction evidence="16">
        <text>L-threonyl-[protein] + ATP = O-phospho-L-threonyl-[protein] + ADP + H(+)</text>
        <dbReference type="Rhea" id="RHEA:46608"/>
        <dbReference type="Rhea" id="RHEA-COMP:11060"/>
        <dbReference type="Rhea" id="RHEA-COMP:11605"/>
        <dbReference type="ChEBI" id="CHEBI:15378"/>
        <dbReference type="ChEBI" id="CHEBI:30013"/>
        <dbReference type="ChEBI" id="CHEBI:30616"/>
        <dbReference type="ChEBI" id="CHEBI:61977"/>
        <dbReference type="ChEBI" id="CHEBI:456216"/>
        <dbReference type="EC" id="2.7.11.1"/>
    </reaction>
</comment>
<dbReference type="InterPro" id="IPR008271">
    <property type="entry name" value="Ser/Thr_kinase_AS"/>
</dbReference>
<comment type="subcellular location">
    <subcellularLocation>
        <location evidence="1">Membrane</location>
        <topology evidence="1">Single-pass membrane protein</topology>
    </subcellularLocation>
</comment>
<dbReference type="AlphaFoldDB" id="A0AAD7LRX7"/>
<keyword evidence="13 19" id="KW-1133">Transmembrane helix</keyword>
<keyword evidence="12 18" id="KW-0067">ATP-binding</keyword>
<keyword evidence="14 19" id="KW-0472">Membrane</keyword>
<evidence type="ECO:0000256" key="7">
    <source>
        <dbReference type="ARBA" id="ARBA00022692"/>
    </source>
</evidence>
<comment type="caution">
    <text evidence="22">The sequence shown here is derived from an EMBL/GenBank/DDBJ whole genome shotgun (WGS) entry which is preliminary data.</text>
</comment>
<evidence type="ECO:0000256" key="19">
    <source>
        <dbReference type="SAM" id="Phobius"/>
    </source>
</evidence>
<evidence type="ECO:0000256" key="17">
    <source>
        <dbReference type="ARBA" id="ARBA00048679"/>
    </source>
</evidence>
<evidence type="ECO:0000256" key="3">
    <source>
        <dbReference type="ARBA" id="ARBA00022527"/>
    </source>
</evidence>
<accession>A0AAD7LRX7</accession>
<feature type="chain" id="PRO_5041975300" description="non-specific serine/threonine protein kinase" evidence="20">
    <location>
        <begin position="26"/>
        <end position="873"/>
    </location>
</feature>
<evidence type="ECO:0000256" key="18">
    <source>
        <dbReference type="PROSITE-ProRule" id="PRU10141"/>
    </source>
</evidence>
<keyword evidence="6" id="KW-0808">Transferase</keyword>
<dbReference type="EMBL" id="JARAOO010000007">
    <property type="protein sequence ID" value="KAJ7963108.1"/>
    <property type="molecule type" value="Genomic_DNA"/>
</dbReference>
<evidence type="ECO:0000256" key="13">
    <source>
        <dbReference type="ARBA" id="ARBA00022989"/>
    </source>
</evidence>
<dbReference type="SUPFAM" id="SSF56112">
    <property type="entry name" value="Protein kinase-like (PK-like)"/>
    <property type="match status" value="1"/>
</dbReference>
<keyword evidence="11" id="KW-0418">Kinase</keyword>
<dbReference type="PANTHER" id="PTHR45631:SF212">
    <property type="entry name" value="PROTEIN KINASE DOMAIN-CONTAINING PROTEIN"/>
    <property type="match status" value="1"/>
</dbReference>
<comment type="catalytic activity">
    <reaction evidence="17">
        <text>L-seryl-[protein] + ATP = O-phospho-L-seryl-[protein] + ADP + H(+)</text>
        <dbReference type="Rhea" id="RHEA:17989"/>
        <dbReference type="Rhea" id="RHEA-COMP:9863"/>
        <dbReference type="Rhea" id="RHEA-COMP:11604"/>
        <dbReference type="ChEBI" id="CHEBI:15378"/>
        <dbReference type="ChEBI" id="CHEBI:29999"/>
        <dbReference type="ChEBI" id="CHEBI:30616"/>
        <dbReference type="ChEBI" id="CHEBI:83421"/>
        <dbReference type="ChEBI" id="CHEBI:456216"/>
        <dbReference type="EC" id="2.7.11.1"/>
    </reaction>
</comment>
<keyword evidence="4" id="KW-0597">Phosphoprotein</keyword>
<dbReference type="GO" id="GO:0004674">
    <property type="term" value="F:protein serine/threonine kinase activity"/>
    <property type="evidence" value="ECO:0007669"/>
    <property type="project" value="UniProtKB-KW"/>
</dbReference>
<dbReference type="FunFam" id="3.30.200.20:FF:000394">
    <property type="entry name" value="Leucine-rich repeat receptor-like protein kinase"/>
    <property type="match status" value="1"/>
</dbReference>
<dbReference type="FunFam" id="3.80.10.10:FF:000129">
    <property type="entry name" value="Leucine-rich repeat receptor-like kinase"/>
    <property type="match status" value="1"/>
</dbReference>
<evidence type="ECO:0000256" key="20">
    <source>
        <dbReference type="SAM" id="SignalP"/>
    </source>
</evidence>
<keyword evidence="8 20" id="KW-0732">Signal</keyword>
<evidence type="ECO:0000256" key="8">
    <source>
        <dbReference type="ARBA" id="ARBA00022729"/>
    </source>
</evidence>
<dbReference type="FunFam" id="1.10.510.10:FF:000146">
    <property type="entry name" value="LRR receptor-like serine/threonine-protein kinase IOS1"/>
    <property type="match status" value="1"/>
</dbReference>
<keyword evidence="15" id="KW-0675">Receptor</keyword>
<evidence type="ECO:0000256" key="6">
    <source>
        <dbReference type="ARBA" id="ARBA00022679"/>
    </source>
</evidence>
<feature type="binding site" evidence="18">
    <location>
        <position position="601"/>
    </location>
    <ligand>
        <name>ATP</name>
        <dbReference type="ChEBI" id="CHEBI:30616"/>
    </ligand>
</feature>
<dbReference type="PROSITE" id="PS00108">
    <property type="entry name" value="PROTEIN_KINASE_ST"/>
    <property type="match status" value="1"/>
</dbReference>
<keyword evidence="23" id="KW-1185">Reference proteome</keyword>
<sequence length="873" mass="97959">MDGIRAVGFPTRMWLIFLLAITAIATNIKHQKHNSRNLASNNPGFISINCGANESHYDDAGIYYQADIGFTDSGINMPISSKFVSSDVRYELRTLRYFPKGRKNCYTLKPGQGRNIKYLVRAVFLYGNYDGLGQPPEFDMYIGVNYWTRVQDTTTEKGMIYTSSTDTVHLCLINTDNGTPFISAIELRTLDNSIYQDEIGGLLQSARRYNLGGSNDIIRYADDIYDRKWLHYEQPDWTAMTPVSFVDISNNTYHIPAKVLGTAVTSVNSSINYTWKSSTAPNYVYFHFTEIEKLQDGKQRKIFIRLDDENMGPFSLDYLKPITVPTPKPLTGKESHSFSISTMDNDLPPILNAYEILTHKSLSLKPTQSQDVDAIMDIKHTYAINEDWQGDPCIPANFSWNGLRCSDDQLTRIIFLNLSSRRLAGNITSLFSNMKSLQVLDLSFNDLTGPVPESLAQLQSLRILNLTGNKIQGPVPNLLIEKSKNGSLILKLDKYPELCLMGSCNGKIRRKVVIIAVPSTVTVLVLIILLALAIIWTHKRSKKGETVFKYNGGRSLKFKGQSFKYSEIVKITDNFSSLVGEGGFGKVYQGTLKDDFQVAVKLLSSSSRQGSQEFQNEVKSMLRVHHKNLLSLIGYCNEGDNMALLYEYMENGTLEQHLSFDCNNVLTWIRRLKVAIDAARGLDYLHNGCKPSIIHRDIKTSNILLDKNLQAKISDFGLSKALEAESCTHVLTDPKGTFGYLDPQYYKTKKLNRESDIYSFGVVLLEMITGRSAIIRDQEPAPIHIIQWVTPNFGRMDIGSIVDPRIQGSYNISSAGKAIEIAMACVHSAASQRPNASLVYSELKECLKIELALENIIENDEICSNCSSVLSPR</sequence>
<feature type="signal peptide" evidence="20">
    <location>
        <begin position="1"/>
        <end position="25"/>
    </location>
</feature>
<dbReference type="SUPFAM" id="SSF52058">
    <property type="entry name" value="L domain-like"/>
    <property type="match status" value="1"/>
</dbReference>
<dbReference type="Pfam" id="PF13855">
    <property type="entry name" value="LRR_8"/>
    <property type="match status" value="1"/>
</dbReference>
<keyword evidence="10 18" id="KW-0547">Nucleotide-binding</keyword>
<dbReference type="PROSITE" id="PS50011">
    <property type="entry name" value="PROTEIN_KINASE_DOM"/>
    <property type="match status" value="1"/>
</dbReference>
<dbReference type="Gene3D" id="3.30.200.20">
    <property type="entry name" value="Phosphorylase Kinase, domain 1"/>
    <property type="match status" value="1"/>
</dbReference>
<dbReference type="InterPro" id="IPR001611">
    <property type="entry name" value="Leu-rich_rpt"/>
</dbReference>
<dbReference type="Pfam" id="PF07714">
    <property type="entry name" value="PK_Tyr_Ser-Thr"/>
    <property type="match status" value="1"/>
</dbReference>
<feature type="transmembrane region" description="Helical" evidence="19">
    <location>
        <begin position="512"/>
        <end position="536"/>
    </location>
</feature>
<dbReference type="PANTHER" id="PTHR45631">
    <property type="entry name" value="OS07G0107800 PROTEIN-RELATED"/>
    <property type="match status" value="1"/>
</dbReference>
<evidence type="ECO:0000313" key="22">
    <source>
        <dbReference type="EMBL" id="KAJ7963108.1"/>
    </source>
</evidence>
<evidence type="ECO:0000259" key="21">
    <source>
        <dbReference type="PROSITE" id="PS50011"/>
    </source>
</evidence>
<protein>
    <recommendedName>
        <fullName evidence="2">non-specific serine/threonine protein kinase</fullName>
        <ecNumber evidence="2">2.7.11.1</ecNumber>
    </recommendedName>
</protein>
<evidence type="ECO:0000256" key="10">
    <source>
        <dbReference type="ARBA" id="ARBA00022741"/>
    </source>
</evidence>
<keyword evidence="9" id="KW-0677">Repeat</keyword>
<name>A0AAD7LRX7_QUISA</name>
<dbReference type="Pfam" id="PF12819">
    <property type="entry name" value="Malectin_like"/>
    <property type="match status" value="1"/>
</dbReference>
<dbReference type="Proteomes" id="UP001163823">
    <property type="component" value="Chromosome 7"/>
</dbReference>
<dbReference type="InterPro" id="IPR032675">
    <property type="entry name" value="LRR_dom_sf"/>
</dbReference>
<evidence type="ECO:0000256" key="9">
    <source>
        <dbReference type="ARBA" id="ARBA00022737"/>
    </source>
</evidence>
<dbReference type="InterPro" id="IPR001245">
    <property type="entry name" value="Ser-Thr/Tyr_kinase_cat_dom"/>
</dbReference>
<dbReference type="InterPro" id="IPR024788">
    <property type="entry name" value="Malectin-like_Carb-bd_dom"/>
</dbReference>
<dbReference type="SMART" id="SM00220">
    <property type="entry name" value="S_TKc"/>
    <property type="match status" value="1"/>
</dbReference>